<keyword evidence="2" id="KW-0963">Cytoplasm</keyword>
<dbReference type="GO" id="GO:0043908">
    <property type="term" value="F:Ser(Gly)-tRNA(Ala) hydrolase activity"/>
    <property type="evidence" value="ECO:0007669"/>
    <property type="project" value="UniProtKB-UniRule"/>
</dbReference>
<comment type="caution">
    <text evidence="3">The sequence shown here is derived from an EMBL/GenBank/DDBJ whole genome shotgun (WGS) entry which is preliminary data.</text>
</comment>
<dbReference type="EMBL" id="DSGB01000006">
    <property type="protein sequence ID" value="HER96565.1"/>
    <property type="molecule type" value="Genomic_DNA"/>
</dbReference>
<evidence type="ECO:0000256" key="1">
    <source>
        <dbReference type="ARBA" id="ARBA00009673"/>
    </source>
</evidence>
<keyword evidence="2" id="KW-0694">RNA-binding</keyword>
<dbReference type="InterPro" id="IPR003732">
    <property type="entry name" value="Daa-tRNA_deacyls_DTD"/>
</dbReference>
<dbReference type="EC" id="3.1.1.-" evidence="2"/>
<dbReference type="GO" id="GO:0019478">
    <property type="term" value="P:D-amino acid catabolic process"/>
    <property type="evidence" value="ECO:0007669"/>
    <property type="project" value="UniProtKB-UniRule"/>
</dbReference>
<comment type="catalytic activity">
    <reaction evidence="2">
        <text>a D-aminoacyl-tRNA + H2O = a tRNA + a D-alpha-amino acid + H(+)</text>
        <dbReference type="Rhea" id="RHEA:13953"/>
        <dbReference type="Rhea" id="RHEA-COMP:10123"/>
        <dbReference type="Rhea" id="RHEA-COMP:10124"/>
        <dbReference type="ChEBI" id="CHEBI:15377"/>
        <dbReference type="ChEBI" id="CHEBI:15378"/>
        <dbReference type="ChEBI" id="CHEBI:59871"/>
        <dbReference type="ChEBI" id="CHEBI:78442"/>
        <dbReference type="ChEBI" id="CHEBI:79333"/>
        <dbReference type="EC" id="3.1.1.96"/>
    </reaction>
</comment>
<protein>
    <recommendedName>
        <fullName evidence="2">D-aminoacyl-tRNA deacylase</fullName>
        <shortName evidence="2">DTD</shortName>
        <ecNumber evidence="2">3.1.1.96</ecNumber>
    </recommendedName>
    <alternativeName>
        <fullName evidence="2">Gly-tRNA(Ala) deacylase</fullName>
        <ecNumber evidence="2">3.1.1.-</ecNumber>
    </alternativeName>
</protein>
<keyword evidence="2 3" id="KW-0378">Hydrolase</keyword>
<dbReference type="InterPro" id="IPR023509">
    <property type="entry name" value="DTD-like_sf"/>
</dbReference>
<reference evidence="3" key="1">
    <citation type="journal article" date="2020" name="mSystems">
        <title>Genome- and Community-Level Interaction Insights into Carbon Utilization and Element Cycling Functions of Hydrothermarchaeota in Hydrothermal Sediment.</title>
        <authorList>
            <person name="Zhou Z."/>
            <person name="Liu Y."/>
            <person name="Xu W."/>
            <person name="Pan J."/>
            <person name="Luo Z.H."/>
            <person name="Li M."/>
        </authorList>
    </citation>
    <scope>NUCLEOTIDE SEQUENCE [LARGE SCALE GENOMIC DNA]</scope>
    <source>
        <strain evidence="3">SpSt-143</strain>
    </source>
</reference>
<dbReference type="Pfam" id="PF02580">
    <property type="entry name" value="Tyr_Deacylase"/>
    <property type="match status" value="1"/>
</dbReference>
<dbReference type="EC" id="3.1.1.96" evidence="2"/>
<comment type="catalytic activity">
    <reaction evidence="2">
        <text>glycyl-tRNA(Ala) + H2O = tRNA(Ala) + glycine + H(+)</text>
        <dbReference type="Rhea" id="RHEA:53744"/>
        <dbReference type="Rhea" id="RHEA-COMP:9657"/>
        <dbReference type="Rhea" id="RHEA-COMP:13640"/>
        <dbReference type="ChEBI" id="CHEBI:15377"/>
        <dbReference type="ChEBI" id="CHEBI:15378"/>
        <dbReference type="ChEBI" id="CHEBI:57305"/>
        <dbReference type="ChEBI" id="CHEBI:78442"/>
        <dbReference type="ChEBI" id="CHEBI:78522"/>
    </reaction>
</comment>
<gene>
    <name evidence="2" type="primary">dtd</name>
    <name evidence="3" type="ORF">ENO59_08630</name>
</gene>
<organism evidence="3">
    <name type="scientific">Rhodothermus marinus</name>
    <name type="common">Rhodothermus obamensis</name>
    <dbReference type="NCBI Taxonomy" id="29549"/>
    <lineage>
        <taxon>Bacteria</taxon>
        <taxon>Pseudomonadati</taxon>
        <taxon>Rhodothermota</taxon>
        <taxon>Rhodothermia</taxon>
        <taxon>Rhodothermales</taxon>
        <taxon>Rhodothermaceae</taxon>
        <taxon>Rhodothermus</taxon>
    </lineage>
</organism>
<dbReference type="GO" id="GO:0000049">
    <property type="term" value="F:tRNA binding"/>
    <property type="evidence" value="ECO:0007669"/>
    <property type="project" value="UniProtKB-UniRule"/>
</dbReference>
<name>A0A7V2B1L3_RHOMR</name>
<evidence type="ECO:0000256" key="2">
    <source>
        <dbReference type="HAMAP-Rule" id="MF_00518"/>
    </source>
</evidence>
<dbReference type="CDD" id="cd00563">
    <property type="entry name" value="Dtyr_deacylase"/>
    <property type="match status" value="1"/>
</dbReference>
<sequence length="154" mass="16948">MVALVQRVAEASVEVNGQITGAIGRGLLILLGVHRDDTEAEADWLARKCAHLRIFPDEEGKMNRSLKDVGGQALVVSQFTLYGDVSRGHRPSFTESAAPEKAECLYQYFVQRLAQELGQTVPTGVFGAMMRVHLVNDGPVTLWVERKAISCHED</sequence>
<dbReference type="Gene3D" id="3.50.80.10">
    <property type="entry name" value="D-tyrosyl-tRNA(Tyr) deacylase"/>
    <property type="match status" value="1"/>
</dbReference>
<dbReference type="GO" id="GO:0051500">
    <property type="term" value="F:D-tyrosyl-tRNA(Tyr) deacylase activity"/>
    <property type="evidence" value="ECO:0007669"/>
    <property type="project" value="TreeGrafter"/>
</dbReference>
<dbReference type="GO" id="GO:0005737">
    <property type="term" value="C:cytoplasm"/>
    <property type="evidence" value="ECO:0007669"/>
    <property type="project" value="UniProtKB-SubCell"/>
</dbReference>
<dbReference type="PANTHER" id="PTHR10472:SF5">
    <property type="entry name" value="D-AMINOACYL-TRNA DEACYLASE 1"/>
    <property type="match status" value="1"/>
</dbReference>
<dbReference type="AlphaFoldDB" id="A0A7V2B1L3"/>
<comment type="subunit">
    <text evidence="2">Homodimer.</text>
</comment>
<dbReference type="GO" id="GO:0106026">
    <property type="term" value="F:Gly-tRNA(Ala) deacylase activity"/>
    <property type="evidence" value="ECO:0007669"/>
    <property type="project" value="UniProtKB-UniRule"/>
</dbReference>
<dbReference type="HAMAP" id="MF_00518">
    <property type="entry name" value="Deacylase_Dtd"/>
    <property type="match status" value="1"/>
</dbReference>
<comment type="function">
    <text evidence="2">An aminoacyl-tRNA editing enzyme that deacylates mischarged D-aminoacyl-tRNAs. Also deacylates mischarged glycyl-tRNA(Ala), protecting cells against glycine mischarging by AlaRS. Acts via tRNA-based rather than protein-based catalysis; rejects L-amino acids rather than detecting D-amino acids in the active site. By recycling D-aminoacyl-tRNA to D-amino acids and free tRNA molecules, this enzyme counteracts the toxicity associated with the formation of D-aminoacyl-tRNA entities in vivo and helps enforce protein L-homochirality.</text>
</comment>
<feature type="short sequence motif" description="Gly-cisPro motif, important for rejection of L-amino acids" evidence="2">
    <location>
        <begin position="138"/>
        <end position="139"/>
    </location>
</feature>
<dbReference type="SUPFAM" id="SSF69500">
    <property type="entry name" value="DTD-like"/>
    <property type="match status" value="1"/>
</dbReference>
<comment type="domain">
    <text evidence="2">A Gly-cisPro motif from one monomer fits into the active site of the other monomer to allow specific chiral rejection of L-amino acids.</text>
</comment>
<dbReference type="PANTHER" id="PTHR10472">
    <property type="entry name" value="D-TYROSYL-TRNA TYR DEACYLASE"/>
    <property type="match status" value="1"/>
</dbReference>
<proteinExistence type="inferred from homology"/>
<dbReference type="FunFam" id="3.50.80.10:FF:000001">
    <property type="entry name" value="D-aminoacyl-tRNA deacylase"/>
    <property type="match status" value="1"/>
</dbReference>
<keyword evidence="2" id="KW-0820">tRNA-binding</keyword>
<dbReference type="NCBIfam" id="TIGR00256">
    <property type="entry name" value="D-aminoacyl-tRNA deacylase"/>
    <property type="match status" value="1"/>
</dbReference>
<comment type="similarity">
    <text evidence="1 2">Belongs to the DTD family.</text>
</comment>
<comment type="subcellular location">
    <subcellularLocation>
        <location evidence="2">Cytoplasm</location>
    </subcellularLocation>
</comment>
<accession>A0A7V2B1L3</accession>
<evidence type="ECO:0000313" key="3">
    <source>
        <dbReference type="EMBL" id="HER96565.1"/>
    </source>
</evidence>